<name>A0A545AH98_9ACTN</name>
<feature type="compositionally biased region" description="Low complexity" evidence="1">
    <location>
        <begin position="36"/>
        <end position="59"/>
    </location>
</feature>
<feature type="signal peptide" evidence="2">
    <location>
        <begin position="1"/>
        <end position="26"/>
    </location>
</feature>
<accession>A0A545AH98</accession>
<feature type="domain" description="DUF4232" evidence="3">
    <location>
        <begin position="69"/>
        <end position="204"/>
    </location>
</feature>
<proteinExistence type="predicted"/>
<dbReference type="AlphaFoldDB" id="A0A545AH98"/>
<comment type="caution">
    <text evidence="4">The sequence shown here is derived from an EMBL/GenBank/DDBJ whole genome shotgun (WGS) entry which is preliminary data.</text>
</comment>
<evidence type="ECO:0000256" key="2">
    <source>
        <dbReference type="SAM" id="SignalP"/>
    </source>
</evidence>
<evidence type="ECO:0000313" key="4">
    <source>
        <dbReference type="EMBL" id="TQS40694.1"/>
    </source>
</evidence>
<gene>
    <name evidence="4" type="ORF">FL583_33485</name>
</gene>
<evidence type="ECO:0000259" key="3">
    <source>
        <dbReference type="Pfam" id="PF14016"/>
    </source>
</evidence>
<evidence type="ECO:0000313" key="5">
    <source>
        <dbReference type="Proteomes" id="UP000317982"/>
    </source>
</evidence>
<keyword evidence="2" id="KW-0732">Signal</keyword>
<dbReference type="EMBL" id="VIRS01000036">
    <property type="protein sequence ID" value="TQS40694.1"/>
    <property type="molecule type" value="Genomic_DNA"/>
</dbReference>
<reference evidence="4 5" key="1">
    <citation type="submission" date="2019-07" db="EMBL/GenBank/DDBJ databases">
        <title>Cryptosporangium phraense sp. nov., isolated from plant litter.</title>
        <authorList>
            <person name="Suriyachadkun C."/>
        </authorList>
    </citation>
    <scope>NUCLEOTIDE SEQUENCE [LARGE SCALE GENOMIC DNA]</scope>
    <source>
        <strain evidence="4 5">A-T 5661</strain>
    </source>
</reference>
<protein>
    <submittedName>
        <fullName evidence="4">DUF4232 domain-containing protein</fullName>
    </submittedName>
</protein>
<feature type="chain" id="PRO_5038666196" evidence="2">
    <location>
        <begin position="27"/>
        <end position="206"/>
    </location>
</feature>
<dbReference type="InParanoid" id="A0A545AH98"/>
<dbReference type="Pfam" id="PF14016">
    <property type="entry name" value="DUF4232"/>
    <property type="match status" value="1"/>
</dbReference>
<organism evidence="4 5">
    <name type="scientific">Cryptosporangium phraense</name>
    <dbReference type="NCBI Taxonomy" id="2593070"/>
    <lineage>
        <taxon>Bacteria</taxon>
        <taxon>Bacillati</taxon>
        <taxon>Actinomycetota</taxon>
        <taxon>Actinomycetes</taxon>
        <taxon>Cryptosporangiales</taxon>
        <taxon>Cryptosporangiaceae</taxon>
        <taxon>Cryptosporangium</taxon>
    </lineage>
</organism>
<dbReference type="Proteomes" id="UP000317982">
    <property type="component" value="Unassembled WGS sequence"/>
</dbReference>
<evidence type="ECO:0000256" key="1">
    <source>
        <dbReference type="SAM" id="MobiDB-lite"/>
    </source>
</evidence>
<keyword evidence="5" id="KW-1185">Reference proteome</keyword>
<dbReference type="InterPro" id="IPR025326">
    <property type="entry name" value="DUF4232"/>
</dbReference>
<dbReference type="OrthoDB" id="3827416at2"/>
<sequence length="206" mass="21375">MDPPHAAPRGAVRVRLVLVAALLLLAGCTETPDTLRPAAGPEAGPAARPAPAAPVATTPVPAPSSGPRCLDPGVEISVGETEGAAGLRLVTLQLRNCGTRPYTVQGYPVVTVLDADGRATDVRTFHGTQHVYTLGRPDPPPRRVTLAPGERARAALIWRNLTTAAETVVVGEYLRVAPAPGAPAHRLTLHVDPGNTGTMAVSPWAR</sequence>
<feature type="region of interest" description="Disordered" evidence="1">
    <location>
        <begin position="33"/>
        <end position="68"/>
    </location>
</feature>